<dbReference type="SUPFAM" id="SSF159234">
    <property type="entry name" value="FomD-like"/>
    <property type="match status" value="1"/>
</dbReference>
<sequence>MKRKFANRPDWKRIYQKRYASMEKQDSQFAGIVTIFAIDEVREPLVMGCCNVSVCVADAGYVWLQHFPEHSHFTLTTMFNQAGEIVQHYIDIVKDHGVTNEGIPWFDDLYLDVVKLPTGELEIIDGDELDEALQKGVITQADHDLAWQEANRIKGLIEQDQFPLFSLCVPHYRGLLGKV</sequence>
<dbReference type="EMBL" id="RHHQ01000014">
    <property type="protein sequence ID" value="RNB85436.1"/>
    <property type="molecule type" value="Genomic_DNA"/>
</dbReference>
<dbReference type="RefSeq" id="WP_122919441.1">
    <property type="nucleotide sequence ID" value="NZ_RHHQ01000014.1"/>
</dbReference>
<organism evidence="2 3">
    <name type="scientific">Brevibacillus fluminis</name>
    <dbReference type="NCBI Taxonomy" id="511487"/>
    <lineage>
        <taxon>Bacteria</taxon>
        <taxon>Bacillati</taxon>
        <taxon>Bacillota</taxon>
        <taxon>Bacilli</taxon>
        <taxon>Bacillales</taxon>
        <taxon>Paenibacillaceae</taxon>
        <taxon>Brevibacillus</taxon>
    </lineage>
</organism>
<dbReference type="Gene3D" id="2.40.380.10">
    <property type="entry name" value="FomD-like"/>
    <property type="match status" value="1"/>
</dbReference>
<evidence type="ECO:0000313" key="2">
    <source>
        <dbReference type="EMBL" id="RNB85436.1"/>
    </source>
</evidence>
<protein>
    <submittedName>
        <fullName evidence="2">DUF402 domain-containing protein</fullName>
    </submittedName>
</protein>
<accession>A0A3M8DBS0</accession>
<dbReference type="Proteomes" id="UP000271031">
    <property type="component" value="Unassembled WGS sequence"/>
</dbReference>
<keyword evidence="3" id="KW-1185">Reference proteome</keyword>
<reference evidence="2 3" key="1">
    <citation type="submission" date="2018-10" db="EMBL/GenBank/DDBJ databases">
        <title>Phylogenomics of Brevibacillus.</title>
        <authorList>
            <person name="Dunlap C."/>
        </authorList>
    </citation>
    <scope>NUCLEOTIDE SEQUENCE [LARGE SCALE GENOMIC DNA]</scope>
    <source>
        <strain evidence="2 3">JCM 15716</strain>
    </source>
</reference>
<dbReference type="PANTHER" id="PTHR41271:SF1">
    <property type="entry name" value="DUF402 DOMAIN-CONTAINING PROTEIN"/>
    <property type="match status" value="1"/>
</dbReference>
<dbReference type="AlphaFoldDB" id="A0A3M8DBS0"/>
<feature type="domain" description="DUF402" evidence="1">
    <location>
        <begin position="64"/>
        <end position="161"/>
    </location>
</feature>
<proteinExistence type="predicted"/>
<dbReference type="InterPro" id="IPR007295">
    <property type="entry name" value="DUF402"/>
</dbReference>
<dbReference type="PANTHER" id="PTHR41271">
    <property type="entry name" value="DUF402 DOMAIN-CONTAINING PROTEIN"/>
    <property type="match status" value="1"/>
</dbReference>
<evidence type="ECO:0000313" key="3">
    <source>
        <dbReference type="Proteomes" id="UP000271031"/>
    </source>
</evidence>
<gene>
    <name evidence="2" type="ORF">EDM56_18705</name>
</gene>
<dbReference type="InterPro" id="IPR035930">
    <property type="entry name" value="FomD-like_sf"/>
</dbReference>
<evidence type="ECO:0000259" key="1">
    <source>
        <dbReference type="Pfam" id="PF04167"/>
    </source>
</evidence>
<name>A0A3M8DBS0_9BACL</name>
<comment type="caution">
    <text evidence="2">The sequence shown here is derived from an EMBL/GenBank/DDBJ whole genome shotgun (WGS) entry which is preliminary data.</text>
</comment>
<dbReference type="Pfam" id="PF04167">
    <property type="entry name" value="DUF402"/>
    <property type="match status" value="1"/>
</dbReference>
<dbReference type="OrthoDB" id="2002222at2"/>